<dbReference type="GO" id="GO:0016779">
    <property type="term" value="F:nucleotidyltransferase activity"/>
    <property type="evidence" value="ECO:0007669"/>
    <property type="project" value="UniProtKB-KW"/>
</dbReference>
<evidence type="ECO:0000313" key="12">
    <source>
        <dbReference type="Proteomes" id="UP000236642"/>
    </source>
</evidence>
<keyword evidence="7" id="KW-0067">ATP-binding</keyword>
<evidence type="ECO:0000256" key="9">
    <source>
        <dbReference type="ARBA" id="ARBA00038276"/>
    </source>
</evidence>
<proteinExistence type="inferred from homology"/>
<evidence type="ECO:0000256" key="2">
    <source>
        <dbReference type="ARBA" id="ARBA00022649"/>
    </source>
</evidence>
<keyword evidence="5" id="KW-0479">Metal-binding</keyword>
<dbReference type="PANTHER" id="PTHR33571">
    <property type="entry name" value="SSL8005 PROTEIN"/>
    <property type="match status" value="1"/>
</dbReference>
<keyword evidence="2" id="KW-1277">Toxin-antitoxin system</keyword>
<reference evidence="12" key="1">
    <citation type="submission" date="2017-09" db="EMBL/GenBank/DDBJ databases">
        <title>Metaegenomics of thermophilic ammonia-oxidizing enrichment culture.</title>
        <authorList>
            <person name="Kato S."/>
            <person name="Suzuki K."/>
        </authorList>
    </citation>
    <scope>NUCLEOTIDE SEQUENCE [LARGE SCALE GENOMIC DNA]</scope>
</reference>
<comment type="cofactor">
    <cofactor evidence="1">
        <name>Mg(2+)</name>
        <dbReference type="ChEBI" id="CHEBI:18420"/>
    </cofactor>
</comment>
<name>A0A2H5Y486_9CHLR</name>
<sequence length="74" mass="8349">MKWLGIFGSYARGEARPGSDLDVLVEFTEPPGMFRFLALERRLSELLGMKVELVTRSALKPHIGQHILEEIVPV</sequence>
<gene>
    <name evidence="11" type="ORF">HRbin22_00479</name>
</gene>
<evidence type="ECO:0000256" key="4">
    <source>
        <dbReference type="ARBA" id="ARBA00022695"/>
    </source>
</evidence>
<evidence type="ECO:0000256" key="6">
    <source>
        <dbReference type="ARBA" id="ARBA00022741"/>
    </source>
</evidence>
<keyword evidence="8" id="KW-0460">Magnesium</keyword>
<dbReference type="InterPro" id="IPR002934">
    <property type="entry name" value="Polymerase_NTP_transf_dom"/>
</dbReference>
<dbReference type="SUPFAM" id="SSF81301">
    <property type="entry name" value="Nucleotidyltransferase"/>
    <property type="match status" value="1"/>
</dbReference>
<dbReference type="InterPro" id="IPR052038">
    <property type="entry name" value="Type-VII_TA_antitoxin"/>
</dbReference>
<comment type="similarity">
    <text evidence="9">Belongs to the MntA antitoxin family.</text>
</comment>
<dbReference type="EMBL" id="BEHY01000006">
    <property type="protein sequence ID" value="GBD08246.1"/>
    <property type="molecule type" value="Genomic_DNA"/>
</dbReference>
<dbReference type="Gene3D" id="3.30.460.10">
    <property type="entry name" value="Beta Polymerase, domain 2"/>
    <property type="match status" value="1"/>
</dbReference>
<dbReference type="CDD" id="cd05403">
    <property type="entry name" value="NT_KNTase_like"/>
    <property type="match status" value="1"/>
</dbReference>
<feature type="domain" description="Polymerase nucleotidyl transferase" evidence="10">
    <location>
        <begin position="5"/>
        <end position="71"/>
    </location>
</feature>
<accession>A0A2H5Y486</accession>
<dbReference type="Pfam" id="PF01909">
    <property type="entry name" value="NTP_transf_2"/>
    <property type="match status" value="1"/>
</dbReference>
<evidence type="ECO:0000256" key="1">
    <source>
        <dbReference type="ARBA" id="ARBA00001946"/>
    </source>
</evidence>
<keyword evidence="3" id="KW-0808">Transferase</keyword>
<dbReference type="Proteomes" id="UP000236642">
    <property type="component" value="Unassembled WGS sequence"/>
</dbReference>
<keyword evidence="6" id="KW-0547">Nucleotide-binding</keyword>
<protein>
    <recommendedName>
        <fullName evidence="10">Polymerase nucleotidyl transferase domain-containing protein</fullName>
    </recommendedName>
</protein>
<evidence type="ECO:0000259" key="10">
    <source>
        <dbReference type="Pfam" id="PF01909"/>
    </source>
</evidence>
<comment type="caution">
    <text evidence="11">The sequence shown here is derived from an EMBL/GenBank/DDBJ whole genome shotgun (WGS) entry which is preliminary data.</text>
</comment>
<keyword evidence="4" id="KW-0548">Nucleotidyltransferase</keyword>
<dbReference type="InterPro" id="IPR043519">
    <property type="entry name" value="NT_sf"/>
</dbReference>
<evidence type="ECO:0000256" key="8">
    <source>
        <dbReference type="ARBA" id="ARBA00022842"/>
    </source>
</evidence>
<evidence type="ECO:0000256" key="5">
    <source>
        <dbReference type="ARBA" id="ARBA00022723"/>
    </source>
</evidence>
<evidence type="ECO:0000313" key="11">
    <source>
        <dbReference type="EMBL" id="GBD08246.1"/>
    </source>
</evidence>
<evidence type="ECO:0000256" key="7">
    <source>
        <dbReference type="ARBA" id="ARBA00022840"/>
    </source>
</evidence>
<organism evidence="11 12">
    <name type="scientific">Candidatus Thermoflexus japonica</name>
    <dbReference type="NCBI Taxonomy" id="2035417"/>
    <lineage>
        <taxon>Bacteria</taxon>
        <taxon>Bacillati</taxon>
        <taxon>Chloroflexota</taxon>
        <taxon>Thermoflexia</taxon>
        <taxon>Thermoflexales</taxon>
        <taxon>Thermoflexaceae</taxon>
        <taxon>Thermoflexus</taxon>
    </lineage>
</organism>
<dbReference type="GO" id="GO:0005524">
    <property type="term" value="F:ATP binding"/>
    <property type="evidence" value="ECO:0007669"/>
    <property type="project" value="UniProtKB-KW"/>
</dbReference>
<dbReference type="AlphaFoldDB" id="A0A2H5Y486"/>
<evidence type="ECO:0000256" key="3">
    <source>
        <dbReference type="ARBA" id="ARBA00022679"/>
    </source>
</evidence>
<dbReference type="GO" id="GO:0046872">
    <property type="term" value="F:metal ion binding"/>
    <property type="evidence" value="ECO:0007669"/>
    <property type="project" value="UniProtKB-KW"/>
</dbReference>
<dbReference type="PANTHER" id="PTHR33571:SF19">
    <property type="entry name" value="PROTEIN ADENYLYLTRANSFERASE MJ0128-RELATED"/>
    <property type="match status" value="1"/>
</dbReference>